<keyword evidence="2" id="KW-0472">Membrane</keyword>
<dbReference type="EMBL" id="FMHT01000003">
    <property type="protein sequence ID" value="SCL36318.1"/>
    <property type="molecule type" value="Genomic_DNA"/>
</dbReference>
<sequence length="269" mass="28535">MTPGETSVPHAGAGRAQNTVTDSGNATADHDGIAISGIVSIETHHHPPVRGAVLTLLLLIVLGLCGGLLWRTFEVSQGLVGRLSTHLATRPTLPELYQADAPGAECDKGGARWTLLEGKVTCTGQRALYQDASVSFDWPGRAFPPAYEITLHADALGPTSCIGILMRDKYGVSACASGGVQILRLEPRATVTAGKPTRTFTRAQITVRVEEQKLTVTVFTFDSNQVITLTVDDDYGSGDVLAILVSSPDDKPAERATATLHGFQYRAIS</sequence>
<keyword evidence="2" id="KW-0812">Transmembrane</keyword>
<evidence type="ECO:0000313" key="4">
    <source>
        <dbReference type="Proteomes" id="UP000199699"/>
    </source>
</evidence>
<gene>
    <name evidence="3" type="ORF">GA0070616_5456</name>
</gene>
<dbReference type="Proteomes" id="UP000199699">
    <property type="component" value="Unassembled WGS sequence"/>
</dbReference>
<dbReference type="STRING" id="145857.GA0070616_5456"/>
<protein>
    <submittedName>
        <fullName evidence="3">Uncharacterized protein</fullName>
    </submittedName>
</protein>
<dbReference type="RefSeq" id="WP_091089233.1">
    <property type="nucleotide sequence ID" value="NZ_FMHT01000003.1"/>
</dbReference>
<feature type="region of interest" description="Disordered" evidence="1">
    <location>
        <begin position="1"/>
        <end position="25"/>
    </location>
</feature>
<evidence type="ECO:0000313" key="3">
    <source>
        <dbReference type="EMBL" id="SCL36318.1"/>
    </source>
</evidence>
<organism evidence="3 4">
    <name type="scientific">Micromonospora nigra</name>
    <dbReference type="NCBI Taxonomy" id="145857"/>
    <lineage>
        <taxon>Bacteria</taxon>
        <taxon>Bacillati</taxon>
        <taxon>Actinomycetota</taxon>
        <taxon>Actinomycetes</taxon>
        <taxon>Micromonosporales</taxon>
        <taxon>Micromonosporaceae</taxon>
        <taxon>Micromonospora</taxon>
    </lineage>
</organism>
<proteinExistence type="predicted"/>
<feature type="transmembrane region" description="Helical" evidence="2">
    <location>
        <begin position="52"/>
        <end position="73"/>
    </location>
</feature>
<keyword evidence="4" id="KW-1185">Reference proteome</keyword>
<evidence type="ECO:0000256" key="2">
    <source>
        <dbReference type="SAM" id="Phobius"/>
    </source>
</evidence>
<dbReference type="OrthoDB" id="3210382at2"/>
<reference evidence="3 4" key="1">
    <citation type="submission" date="2016-06" db="EMBL/GenBank/DDBJ databases">
        <authorList>
            <person name="Kjaerup R.B."/>
            <person name="Dalgaard T.S."/>
            <person name="Juul-Madsen H.R."/>
        </authorList>
    </citation>
    <scope>NUCLEOTIDE SEQUENCE [LARGE SCALE GENOMIC DNA]</scope>
    <source>
        <strain evidence="3 4">DSM 43818</strain>
    </source>
</reference>
<feature type="compositionally biased region" description="Polar residues" evidence="1">
    <location>
        <begin position="16"/>
        <end position="25"/>
    </location>
</feature>
<keyword evidence="2" id="KW-1133">Transmembrane helix</keyword>
<dbReference type="AlphaFoldDB" id="A0A1C6T3G0"/>
<evidence type="ECO:0000256" key="1">
    <source>
        <dbReference type="SAM" id="MobiDB-lite"/>
    </source>
</evidence>
<name>A0A1C6T3G0_9ACTN</name>
<accession>A0A1C6T3G0</accession>